<gene>
    <name evidence="1" type="ORF">D5F01_LYC15550</name>
</gene>
<dbReference type="EMBL" id="REGW02000015">
    <property type="protein sequence ID" value="KAE8285881.1"/>
    <property type="molecule type" value="Genomic_DNA"/>
</dbReference>
<dbReference type="InterPro" id="IPR012337">
    <property type="entry name" value="RNaseH-like_sf"/>
</dbReference>
<proteinExistence type="predicted"/>
<accession>A0A6G0I3M7</accession>
<keyword evidence="2" id="KW-1185">Reference proteome</keyword>
<dbReference type="PANTHER" id="PTHR45913:SF19">
    <property type="entry name" value="LOW QUALITY PROTEIN: ZINC FINGER BED DOMAIN-CONTAINING PROTEIN 5-LIKE"/>
    <property type="match status" value="1"/>
</dbReference>
<dbReference type="SUPFAM" id="SSF53098">
    <property type="entry name" value="Ribonuclease H-like"/>
    <property type="match status" value="1"/>
</dbReference>
<sequence>MTGKHSGVVKQILEKAPNATWNHCFLHREALAAKDMVPVLDEALKDVTKVVNHIKRSAKNSRCFSKLCKDLGSEHMQVLYHSEVRWLSRGKVLSRFYELKTEIATFLSENNSPYAELFDNEIWLARVAYLADVFEHLNALNVSMQGRRHNIFEQSDKIAAFEKKIKLWIHHVSKDRLDMFPNACHEAQQLDTAAKNDLKKTLSAHLTQLQARFDNYFPEKCRDDDWIRDPFRVDMESITLPSNEEHQLVELSCDQTMKRRFGEVSLSHFWCSDVMAEYPSLATLAVKTLLPFSTTYLCESGFSTLLQLKSKQRNRLDTEHDLRVALTTVIPDFENLIKSKPHAQLSH</sequence>
<evidence type="ECO:0000313" key="2">
    <source>
        <dbReference type="Proteomes" id="UP000424527"/>
    </source>
</evidence>
<comment type="caution">
    <text evidence="1">The sequence shown here is derived from an EMBL/GenBank/DDBJ whole genome shotgun (WGS) entry which is preliminary data.</text>
</comment>
<name>A0A6G0I3M7_LARCR</name>
<dbReference type="PANTHER" id="PTHR45913">
    <property type="entry name" value="EPM2A-INTERACTING PROTEIN 1"/>
    <property type="match status" value="1"/>
</dbReference>
<reference evidence="1 2" key="1">
    <citation type="submission" date="2019-07" db="EMBL/GenBank/DDBJ databases">
        <title>Chromosome genome assembly for large yellow croaker.</title>
        <authorList>
            <person name="Xiao S."/>
        </authorList>
    </citation>
    <scope>NUCLEOTIDE SEQUENCE [LARGE SCALE GENOMIC DNA]</scope>
    <source>
        <strain evidence="1">JMULYC20181020</strain>
        <tissue evidence="1">Muscle</tissue>
    </source>
</reference>
<protein>
    <submittedName>
        <fullName evidence="1">Protein FAM200A</fullName>
    </submittedName>
</protein>
<dbReference type="Proteomes" id="UP000424527">
    <property type="component" value="Unassembled WGS sequence"/>
</dbReference>
<dbReference type="AlphaFoldDB" id="A0A6G0I3M7"/>
<organism evidence="1 2">
    <name type="scientific">Larimichthys crocea</name>
    <name type="common">Large yellow croaker</name>
    <name type="synonym">Pseudosciaena crocea</name>
    <dbReference type="NCBI Taxonomy" id="215358"/>
    <lineage>
        <taxon>Eukaryota</taxon>
        <taxon>Metazoa</taxon>
        <taxon>Chordata</taxon>
        <taxon>Craniata</taxon>
        <taxon>Vertebrata</taxon>
        <taxon>Euteleostomi</taxon>
        <taxon>Actinopterygii</taxon>
        <taxon>Neopterygii</taxon>
        <taxon>Teleostei</taxon>
        <taxon>Neoteleostei</taxon>
        <taxon>Acanthomorphata</taxon>
        <taxon>Eupercaria</taxon>
        <taxon>Sciaenidae</taxon>
        <taxon>Larimichthys</taxon>
    </lineage>
</organism>
<evidence type="ECO:0000313" key="1">
    <source>
        <dbReference type="EMBL" id="KAE8285881.1"/>
    </source>
</evidence>